<gene>
    <name evidence="3" type="ORF">A2677_01680</name>
</gene>
<evidence type="ECO:0000259" key="2">
    <source>
        <dbReference type="Pfam" id="PF12229"/>
    </source>
</evidence>
<dbReference type="Gene3D" id="3.10.20.800">
    <property type="match status" value="1"/>
</dbReference>
<dbReference type="Pfam" id="PF04294">
    <property type="entry name" value="VanW"/>
    <property type="match status" value="1"/>
</dbReference>
<keyword evidence="1" id="KW-0472">Membrane</keyword>
<reference evidence="3 4" key="1">
    <citation type="journal article" date="2016" name="Nat. Commun.">
        <title>Thousands of microbial genomes shed light on interconnected biogeochemical processes in an aquifer system.</title>
        <authorList>
            <person name="Anantharaman K."/>
            <person name="Brown C.T."/>
            <person name="Hug L.A."/>
            <person name="Sharon I."/>
            <person name="Castelle C.J."/>
            <person name="Probst A.J."/>
            <person name="Thomas B.C."/>
            <person name="Singh A."/>
            <person name="Wilkins M.J."/>
            <person name="Karaoz U."/>
            <person name="Brodie E.L."/>
            <person name="Williams K.H."/>
            <person name="Hubbard S.S."/>
            <person name="Banfield J.F."/>
        </authorList>
    </citation>
    <scope>NUCLEOTIDE SEQUENCE [LARGE SCALE GENOMIC DNA]</scope>
</reference>
<dbReference type="InterPro" id="IPR022029">
    <property type="entry name" value="YoaR-like_PG-bd"/>
</dbReference>
<name>A0A1G2BP55_9BACT</name>
<organism evidence="3 4">
    <name type="scientific">Candidatus Komeilibacteria bacterium RIFCSPHIGHO2_01_FULL_52_14</name>
    <dbReference type="NCBI Taxonomy" id="1798549"/>
    <lineage>
        <taxon>Bacteria</taxon>
        <taxon>Candidatus Komeiliibacteriota</taxon>
    </lineage>
</organism>
<accession>A0A1G2BP55</accession>
<feature type="domain" description="YoaR-like putative peptidoglycan binding" evidence="2">
    <location>
        <begin position="255"/>
        <end position="321"/>
    </location>
</feature>
<dbReference type="AlphaFoldDB" id="A0A1G2BP55"/>
<dbReference type="Pfam" id="PF12229">
    <property type="entry name" value="PG_binding_4"/>
    <property type="match status" value="2"/>
</dbReference>
<dbReference type="PANTHER" id="PTHR35788">
    <property type="entry name" value="EXPORTED PROTEIN-RELATED"/>
    <property type="match status" value="1"/>
</dbReference>
<dbReference type="InterPro" id="IPR007391">
    <property type="entry name" value="Vancomycin_resist_VanW"/>
</dbReference>
<feature type="domain" description="YoaR-like putative peptidoglycan binding" evidence="2">
    <location>
        <begin position="79"/>
        <end position="194"/>
    </location>
</feature>
<evidence type="ECO:0000313" key="3">
    <source>
        <dbReference type="EMBL" id="OGY90369.1"/>
    </source>
</evidence>
<dbReference type="InterPro" id="IPR052913">
    <property type="entry name" value="Glycopeptide_resist_protein"/>
</dbReference>
<comment type="caution">
    <text evidence="3">The sequence shown here is derived from an EMBL/GenBank/DDBJ whole genome shotgun (WGS) entry which is preliminary data.</text>
</comment>
<protein>
    <recommendedName>
        <fullName evidence="2">YoaR-like putative peptidoglycan binding domain-containing protein</fullName>
    </recommendedName>
</protein>
<evidence type="ECO:0000313" key="4">
    <source>
        <dbReference type="Proteomes" id="UP000177817"/>
    </source>
</evidence>
<dbReference type="Proteomes" id="UP000177817">
    <property type="component" value="Unassembled WGS sequence"/>
</dbReference>
<proteinExistence type="predicted"/>
<dbReference type="EMBL" id="MHKK01000011">
    <property type="protein sequence ID" value="OGY90369.1"/>
    <property type="molecule type" value="Genomic_DNA"/>
</dbReference>
<sequence>MSETPVSIKFHSAVYLTVALGIVGTLSYAYASPTIRGHVLIEHMPVGGLTRAQAQQKVQSWAASRLENGTRLTIDGEPYQIQSADIDLDYDIDGAIAAAWNTGRRLNPVESLAELAMLALVPMDISIPARLNIQKLQYEVDTIATSVDEPGLDVRLKIEGSDVTVLSDTKPGFLLDRPAAVQAVLKAIQSDKAETVSQSLTFMPPTVSTKEAPRAKQEAELILAEPLTMTSGHYSFTLTKTQIGDWIDSVPAGQKLDVRIDQQLLSQYVTNLATLLNADPQEPKITVVDGKVTEFTAPRSGRSLDQSQTVALITDTLEKRKTDDEPIVSISLPVVVKKPDVTDTSAQELGIVELIGTASTRFTGSPKNRISNIKNGVKFLTGIIVPKGEEFSTLQALGTVDNTSGYLPELVIKENRTVPEFGGGLCQVSTTLFRAALNTGLPITRRQNHSYRVIYYERDGEGNFIGPGLDATIYNPAPDFRFLNDTPAAILIQGSVEGDKITFNFYGTPDGRTAHVDGPHKLTETPAGDAIYVETDTLPPGETKRIETPHPGGTAIATYTVTYADGTEKKQEFKSFYRNWPAQYLVGIDPTKATSTPPLLPTR</sequence>
<dbReference type="PANTHER" id="PTHR35788:SF1">
    <property type="entry name" value="EXPORTED PROTEIN"/>
    <property type="match status" value="1"/>
</dbReference>
<feature type="transmembrane region" description="Helical" evidence="1">
    <location>
        <begin position="12"/>
        <end position="31"/>
    </location>
</feature>
<dbReference type="SUPFAM" id="SSF143985">
    <property type="entry name" value="L,D-transpeptidase pre-catalytic domain-like"/>
    <property type="match status" value="1"/>
</dbReference>
<keyword evidence="1" id="KW-0812">Transmembrane</keyword>
<keyword evidence="1" id="KW-1133">Transmembrane helix</keyword>
<evidence type="ECO:0000256" key="1">
    <source>
        <dbReference type="SAM" id="Phobius"/>
    </source>
</evidence>
<dbReference type="InterPro" id="IPR038054">
    <property type="entry name" value="LD_TPept-like_central_sf"/>
</dbReference>